<organism evidence="2 3">
    <name type="scientific">Elysia crispata</name>
    <name type="common">lettuce slug</name>
    <dbReference type="NCBI Taxonomy" id="231223"/>
    <lineage>
        <taxon>Eukaryota</taxon>
        <taxon>Metazoa</taxon>
        <taxon>Spiralia</taxon>
        <taxon>Lophotrochozoa</taxon>
        <taxon>Mollusca</taxon>
        <taxon>Gastropoda</taxon>
        <taxon>Heterobranchia</taxon>
        <taxon>Euthyneura</taxon>
        <taxon>Panpulmonata</taxon>
        <taxon>Sacoglossa</taxon>
        <taxon>Placobranchoidea</taxon>
        <taxon>Plakobranchidae</taxon>
        <taxon>Elysia</taxon>
    </lineage>
</organism>
<comment type="caution">
    <text evidence="2">The sequence shown here is derived from an EMBL/GenBank/DDBJ whole genome shotgun (WGS) entry which is preliminary data.</text>
</comment>
<accession>A0AAE0XMI4</accession>
<feature type="region of interest" description="Disordered" evidence="1">
    <location>
        <begin position="99"/>
        <end position="125"/>
    </location>
</feature>
<keyword evidence="3" id="KW-1185">Reference proteome</keyword>
<evidence type="ECO:0000313" key="3">
    <source>
        <dbReference type="Proteomes" id="UP001283361"/>
    </source>
</evidence>
<dbReference type="EMBL" id="JAWDGP010008062">
    <property type="protein sequence ID" value="KAK3696014.1"/>
    <property type="molecule type" value="Genomic_DNA"/>
</dbReference>
<feature type="compositionally biased region" description="Pro residues" evidence="1">
    <location>
        <begin position="106"/>
        <end position="125"/>
    </location>
</feature>
<protein>
    <submittedName>
        <fullName evidence="2">Uncharacterized protein</fullName>
    </submittedName>
</protein>
<reference evidence="2" key="1">
    <citation type="journal article" date="2023" name="G3 (Bethesda)">
        <title>A reference genome for the long-term kleptoplast-retaining sea slug Elysia crispata morphotype clarki.</title>
        <authorList>
            <person name="Eastman K.E."/>
            <person name="Pendleton A.L."/>
            <person name="Shaikh M.A."/>
            <person name="Suttiyut T."/>
            <person name="Ogas R."/>
            <person name="Tomko P."/>
            <person name="Gavelis G."/>
            <person name="Widhalm J.R."/>
            <person name="Wisecaver J.H."/>
        </authorList>
    </citation>
    <scope>NUCLEOTIDE SEQUENCE</scope>
    <source>
        <strain evidence="2">ECLA1</strain>
    </source>
</reference>
<name>A0AAE0XMI4_9GAST</name>
<proteinExistence type="predicted"/>
<evidence type="ECO:0000256" key="1">
    <source>
        <dbReference type="SAM" id="MobiDB-lite"/>
    </source>
</evidence>
<gene>
    <name evidence="2" type="ORF">RRG08_000799</name>
</gene>
<dbReference type="Proteomes" id="UP001283361">
    <property type="component" value="Unassembled WGS sequence"/>
</dbReference>
<evidence type="ECO:0000313" key="2">
    <source>
        <dbReference type="EMBL" id="KAK3696014.1"/>
    </source>
</evidence>
<dbReference type="AlphaFoldDB" id="A0AAE0XMI4"/>
<sequence length="248" mass="28046">MNSNTRPGANVPSERQALLNRMMLVRNLRQYHVLPIALQNTNRSKPHPKFLTLIEPPSDLELNVLEKGDMPAAQLLLTKGLHPRTFLFQDSWQHFLDDPVNRIGATPPPPPTELSPPPDVEPPEPLYVPSSSEIQAINAVMALDTPTFNTFAENFGDQRERAPAYSEYTPGDIFYSYNTQQPIPTVSSVRSADLKTPLQFFTPPPFTEYQLSTPTYQEISRTTWYPVPRCSRHTLSDPKENSATLRPH</sequence>